<gene>
    <name evidence="1" type="ORF">HPB50_024373</name>
</gene>
<evidence type="ECO:0000313" key="1">
    <source>
        <dbReference type="EMBL" id="KAH6948432.1"/>
    </source>
</evidence>
<evidence type="ECO:0000313" key="2">
    <source>
        <dbReference type="Proteomes" id="UP000821845"/>
    </source>
</evidence>
<sequence>MRVSLYDSDSERHLKAHPLTCGDHRTSLRRPVGTPCDLVTGEERRCVLPDGQPAPHVACTVEMAAVHTPYDVAVIDEIQMMRDPQRGWAWTRALLGLAAKELHLCGEAAAVGLVRNLLASLGEELEKQGQVTWIWNGCHNWCKSFEKKSCGSNCQMSLMTEMKVIWRNSSKRTSGYDLWIYFFYPSASLTSSMDPAIHQAVNDSEVEVGLHGSDPPSNVVPFQSHHHVVGQIGCHESSYSFLYHSSDQASGPFLFDPYGHILADCSSALQSSRSVHHANNLWLLALNAPEDLVRQSHRNHPCDYRLSVRLWEGDDFTECEELCQEVIKLTSKGAAESDVTFLEYAQCEQDVPLTGEMTDAEIVQMATNGGDGGDDGNDESP</sequence>
<comment type="caution">
    <text evidence="1">The sequence shown here is derived from an EMBL/GenBank/DDBJ whole genome shotgun (WGS) entry which is preliminary data.</text>
</comment>
<organism evidence="1 2">
    <name type="scientific">Hyalomma asiaticum</name>
    <name type="common">Tick</name>
    <dbReference type="NCBI Taxonomy" id="266040"/>
    <lineage>
        <taxon>Eukaryota</taxon>
        <taxon>Metazoa</taxon>
        <taxon>Ecdysozoa</taxon>
        <taxon>Arthropoda</taxon>
        <taxon>Chelicerata</taxon>
        <taxon>Arachnida</taxon>
        <taxon>Acari</taxon>
        <taxon>Parasitiformes</taxon>
        <taxon>Ixodida</taxon>
        <taxon>Ixodoidea</taxon>
        <taxon>Ixodidae</taxon>
        <taxon>Hyalomminae</taxon>
        <taxon>Hyalomma</taxon>
    </lineage>
</organism>
<protein>
    <submittedName>
        <fullName evidence="1">Uncharacterized protein</fullName>
    </submittedName>
</protein>
<keyword evidence="2" id="KW-1185">Reference proteome</keyword>
<dbReference type="EMBL" id="CM023481">
    <property type="protein sequence ID" value="KAH6948432.1"/>
    <property type="molecule type" value="Genomic_DNA"/>
</dbReference>
<reference evidence="1" key="1">
    <citation type="submission" date="2020-05" db="EMBL/GenBank/DDBJ databases">
        <title>Large-scale comparative analyses of tick genomes elucidate their genetic diversity and vector capacities.</title>
        <authorList>
            <person name="Jia N."/>
            <person name="Wang J."/>
            <person name="Shi W."/>
            <person name="Du L."/>
            <person name="Sun Y."/>
            <person name="Zhan W."/>
            <person name="Jiang J."/>
            <person name="Wang Q."/>
            <person name="Zhang B."/>
            <person name="Ji P."/>
            <person name="Sakyi L.B."/>
            <person name="Cui X."/>
            <person name="Yuan T."/>
            <person name="Jiang B."/>
            <person name="Yang W."/>
            <person name="Lam T.T.-Y."/>
            <person name="Chang Q."/>
            <person name="Ding S."/>
            <person name="Wang X."/>
            <person name="Zhu J."/>
            <person name="Ruan X."/>
            <person name="Zhao L."/>
            <person name="Wei J."/>
            <person name="Que T."/>
            <person name="Du C."/>
            <person name="Cheng J."/>
            <person name="Dai P."/>
            <person name="Han X."/>
            <person name="Huang E."/>
            <person name="Gao Y."/>
            <person name="Liu J."/>
            <person name="Shao H."/>
            <person name="Ye R."/>
            <person name="Li L."/>
            <person name="Wei W."/>
            <person name="Wang X."/>
            <person name="Wang C."/>
            <person name="Yang T."/>
            <person name="Huo Q."/>
            <person name="Li W."/>
            <person name="Guo W."/>
            <person name="Chen H."/>
            <person name="Zhou L."/>
            <person name="Ni X."/>
            <person name="Tian J."/>
            <person name="Zhou Y."/>
            <person name="Sheng Y."/>
            <person name="Liu T."/>
            <person name="Pan Y."/>
            <person name="Xia L."/>
            <person name="Li J."/>
            <person name="Zhao F."/>
            <person name="Cao W."/>
        </authorList>
    </citation>
    <scope>NUCLEOTIDE SEQUENCE</scope>
    <source>
        <strain evidence="1">Hyas-2018</strain>
    </source>
</reference>
<dbReference type="Proteomes" id="UP000821845">
    <property type="component" value="Chromosome 1"/>
</dbReference>
<accession>A0ACB7TQ15</accession>
<proteinExistence type="predicted"/>
<name>A0ACB7TQ15_HYAAI</name>